<keyword evidence="3" id="KW-1185">Reference proteome</keyword>
<dbReference type="InterPro" id="IPR025263">
    <property type="entry name" value="YhdP_central"/>
</dbReference>
<dbReference type="EMBL" id="LSMT01003380">
    <property type="protein sequence ID" value="PFX11167.1"/>
    <property type="molecule type" value="Genomic_DNA"/>
</dbReference>
<proteinExistence type="predicted"/>
<comment type="caution">
    <text evidence="2">The sequence shown here is derived from an EMBL/GenBank/DDBJ whole genome shotgun (WGS) entry which is preliminary data.</text>
</comment>
<name>A0A2B4R454_STYPI</name>
<evidence type="ECO:0000313" key="3">
    <source>
        <dbReference type="Proteomes" id="UP000225706"/>
    </source>
</evidence>
<feature type="non-terminal residue" evidence="2">
    <location>
        <position position="1"/>
    </location>
</feature>
<gene>
    <name evidence="2" type="ORF">AWC38_SpisGene25293</name>
</gene>
<evidence type="ECO:0000259" key="1">
    <source>
        <dbReference type="Pfam" id="PF13116"/>
    </source>
</evidence>
<dbReference type="Proteomes" id="UP000225706">
    <property type="component" value="Unassembled WGS sequence"/>
</dbReference>
<reference evidence="3" key="1">
    <citation type="journal article" date="2017" name="bioRxiv">
        <title>Comparative analysis of the genomes of Stylophora pistillata and Acropora digitifera provides evidence for extensive differences between species of corals.</title>
        <authorList>
            <person name="Voolstra C.R."/>
            <person name="Li Y."/>
            <person name="Liew Y.J."/>
            <person name="Baumgarten S."/>
            <person name="Zoccola D."/>
            <person name="Flot J.-F."/>
            <person name="Tambutte S."/>
            <person name="Allemand D."/>
            <person name="Aranda M."/>
        </authorList>
    </citation>
    <scope>NUCLEOTIDE SEQUENCE [LARGE SCALE GENOMIC DNA]</scope>
</reference>
<dbReference type="Pfam" id="PF13116">
    <property type="entry name" value="YhdP"/>
    <property type="match status" value="1"/>
</dbReference>
<accession>A0A2B4R454</accession>
<feature type="domain" description="YhdP central" evidence="1">
    <location>
        <begin position="26"/>
        <end position="469"/>
    </location>
</feature>
<evidence type="ECO:0000313" key="2">
    <source>
        <dbReference type="EMBL" id="PFX11167.1"/>
    </source>
</evidence>
<feature type="non-terminal residue" evidence="2">
    <location>
        <position position="621"/>
    </location>
</feature>
<organism evidence="2 3">
    <name type="scientific">Stylophora pistillata</name>
    <name type="common">Smooth cauliflower coral</name>
    <dbReference type="NCBI Taxonomy" id="50429"/>
    <lineage>
        <taxon>Eukaryota</taxon>
        <taxon>Metazoa</taxon>
        <taxon>Cnidaria</taxon>
        <taxon>Anthozoa</taxon>
        <taxon>Hexacorallia</taxon>
        <taxon>Scleractinia</taxon>
        <taxon>Astrocoeniina</taxon>
        <taxon>Pocilloporidae</taxon>
        <taxon>Stylophora</taxon>
    </lineage>
</organism>
<sequence>ATPEKAHIEQGVLKLKSGEISKISGEIIDFTAPKISLEAQAENVLINRLPALWPKNLGEVSHTWVKENLSQGKILEATLKMHLDWQQEKLKLSHLSGTIDVQKTNVRYMDKVPTIEGVSAHITYTDKLFIIHPKSGHTGSLFLKDGSILTISKMDQKDQDMEMTLKISGDTEGAFSLLNHPRFDLVSDLGIPLEKVSGDVDVDLTLDFPLERATTVDQVKAQAKAIIRQVNLKEVSFGNINQAFSATAEELSVSLKDKKLYVEGHCAIEGASAHVSLHKSFQRKVCQLTLETEYGQKLLEGLGFDLKEKIPEGDVKISFVYTENPGDFQQMLFNADFVNATVNIPFLGIEKPLKEKGKFSSVFEKKGKSAWDIKEVLLDLGKHAHIQGQGTYSESGLEFLELQGKPAGVHNGKLTVRLGLQGYHVALDAQVIDAFPLFQGWGEGLSSESNDLPPTPVHLSISSDSVKISETLVARHLKGVFQGTLERFDIGSLEAQDLEDQKAFLKLTLGPEKEDGKTLLKCKVRKAGEVLNILGVEGIEKGTLVLNATRDNALNGDWTGRLFLKKFVAINMPEMIKVLHLASPLGIFEFFSDNTNLSFDEAKVDVRFEKDKIVLAEGRAS</sequence>
<protein>
    <recommendedName>
        <fullName evidence="1">YhdP central domain-containing protein</fullName>
    </recommendedName>
</protein>
<dbReference type="AlphaFoldDB" id="A0A2B4R454"/>